<evidence type="ECO:0000313" key="2">
    <source>
        <dbReference type="Proteomes" id="UP000014285"/>
    </source>
</evidence>
<dbReference type="EMBL" id="ANKB01000030">
    <property type="protein sequence ID" value="EPC64637.1"/>
    <property type="molecule type" value="Genomic_DNA"/>
</dbReference>
<reference evidence="1 2" key="1">
    <citation type="journal article" date="2013" name="PLoS ONE">
        <title>Lactobacillus paracasei comparative genomics: towards species pan-genome definition and exploitation of diversity.</title>
        <authorList>
            <person name="Smokvina T."/>
            <person name="Wels M."/>
            <person name="Polka J."/>
            <person name="Chervaux C."/>
            <person name="Brisse S."/>
            <person name="Boekhorst J."/>
            <person name="van Hylckama Vlieg J.E."/>
            <person name="Siezen R.J."/>
        </authorList>
    </citation>
    <scope>NUCLEOTIDE SEQUENCE [LARGE SCALE GENOMIC DNA]</scope>
    <source>
        <strain evidence="1 2">Lpl14</strain>
    </source>
</reference>
<gene>
    <name evidence="1" type="ORF">Lpl14_09250</name>
</gene>
<protein>
    <submittedName>
        <fullName evidence="1">Uncharacterized protein</fullName>
    </submittedName>
</protein>
<comment type="caution">
    <text evidence="1">The sequence shown here is derived from an EMBL/GenBank/DDBJ whole genome shotgun (WGS) entry which is preliminary data.</text>
</comment>
<sequence length="39" mass="4144">MKEAPIEKSLLAGKVSLKLFDLAEGQAGLIAVVKSFRKG</sequence>
<organism evidence="1 2">
    <name type="scientific">Lacticaseibacillus paracasei subsp. tolerans Lpl14</name>
    <dbReference type="NCBI Taxonomy" id="1256229"/>
    <lineage>
        <taxon>Bacteria</taxon>
        <taxon>Bacillati</taxon>
        <taxon>Bacillota</taxon>
        <taxon>Bacilli</taxon>
        <taxon>Lactobacillales</taxon>
        <taxon>Lactobacillaceae</taxon>
        <taxon>Lacticaseibacillus</taxon>
    </lineage>
</organism>
<name>A0A829GUY1_LACPA</name>
<dbReference type="AlphaFoldDB" id="A0A829GUY1"/>
<dbReference type="Proteomes" id="UP000014285">
    <property type="component" value="Unassembled WGS sequence"/>
</dbReference>
<proteinExistence type="predicted"/>
<accession>A0A829GUY1</accession>
<evidence type="ECO:0000313" key="1">
    <source>
        <dbReference type="EMBL" id="EPC64637.1"/>
    </source>
</evidence>